<evidence type="ECO:0000313" key="3">
    <source>
        <dbReference type="Proteomes" id="UP000626148"/>
    </source>
</evidence>
<name>A0A918KLK4_9GAMM</name>
<dbReference type="Proteomes" id="UP000626148">
    <property type="component" value="Unassembled WGS sequence"/>
</dbReference>
<proteinExistence type="predicted"/>
<dbReference type="EMBL" id="BMXR01000012">
    <property type="protein sequence ID" value="GGX68306.1"/>
    <property type="molecule type" value="Genomic_DNA"/>
</dbReference>
<dbReference type="PROSITE" id="PS51257">
    <property type="entry name" value="PROKAR_LIPOPROTEIN"/>
    <property type="match status" value="1"/>
</dbReference>
<reference evidence="2" key="2">
    <citation type="submission" date="2020-09" db="EMBL/GenBank/DDBJ databases">
        <authorList>
            <person name="Sun Q."/>
            <person name="Kim S."/>
        </authorList>
    </citation>
    <scope>NUCLEOTIDE SEQUENCE</scope>
    <source>
        <strain evidence="2">KCTC 22169</strain>
    </source>
</reference>
<comment type="caution">
    <text evidence="2">The sequence shown here is derived from an EMBL/GenBank/DDBJ whole genome shotgun (WGS) entry which is preliminary data.</text>
</comment>
<keyword evidence="3" id="KW-1185">Reference proteome</keyword>
<dbReference type="RefSeq" id="WP_189612040.1">
    <property type="nucleotide sequence ID" value="NZ_BMXR01000012.1"/>
</dbReference>
<accession>A0A918KLK4</accession>
<evidence type="ECO:0000259" key="1">
    <source>
        <dbReference type="Pfam" id="PF14344"/>
    </source>
</evidence>
<dbReference type="AlphaFoldDB" id="A0A918KLK4"/>
<feature type="domain" description="DUF4397" evidence="1">
    <location>
        <begin position="39"/>
        <end position="159"/>
    </location>
</feature>
<evidence type="ECO:0000313" key="2">
    <source>
        <dbReference type="EMBL" id="GGX68306.1"/>
    </source>
</evidence>
<gene>
    <name evidence="2" type="ORF">GCM10007392_39840</name>
</gene>
<organism evidence="2 3">
    <name type="scientific">Saccharospirillum salsuginis</name>
    <dbReference type="NCBI Taxonomy" id="418750"/>
    <lineage>
        <taxon>Bacteria</taxon>
        <taxon>Pseudomonadati</taxon>
        <taxon>Pseudomonadota</taxon>
        <taxon>Gammaproteobacteria</taxon>
        <taxon>Oceanospirillales</taxon>
        <taxon>Saccharospirillaceae</taxon>
        <taxon>Saccharospirillum</taxon>
    </lineage>
</organism>
<sequence>MHTKLLVGSLAAGTLLLSGCEMSDNNDNDTDDSSDNASANLRVLHASGDAPAVNVYLDNALTPAIDTLDFGEASAWAEVDAQTYDVDVFGILPDLSDTADAVISADLDLMDDMNYTVVAVNELASISAKVFADDGTTTDSSKVRVQVAHLTSGAPAVDVHVTAPTDALSANTVLGTVSFSDTDTLGPVLVDADTYRIRITAQNDASTVLYDSGEVSLAAGSDLFIGAIPNESGIGDSPVTLAVLDGTDTTLLYDQDDGAAVRAVHNVSDVGEVDIFAAGDTTANLDVTDFSNGNATFADVTYEAVSNYAEVAAGDFDLAVSTDNSSAAISAEGVSVASGMSYSVFAMGTASGADSAELELVPYIDDRRDIATGAKVRIIHGAADTADVDVYVTAGTDITNEDPAFVDVSYKADTGFVQLAAGTYYATVTPADSKTIAIQAQLTVAAGDIITVWAQDGGDVVVRDDTP</sequence>
<reference evidence="2" key="1">
    <citation type="journal article" date="2014" name="Int. J. Syst. Evol. Microbiol.">
        <title>Complete genome sequence of Corynebacterium casei LMG S-19264T (=DSM 44701T), isolated from a smear-ripened cheese.</title>
        <authorList>
            <consortium name="US DOE Joint Genome Institute (JGI-PGF)"/>
            <person name="Walter F."/>
            <person name="Albersmeier A."/>
            <person name="Kalinowski J."/>
            <person name="Ruckert C."/>
        </authorList>
    </citation>
    <scope>NUCLEOTIDE SEQUENCE</scope>
    <source>
        <strain evidence="2">KCTC 22169</strain>
    </source>
</reference>
<feature type="domain" description="DUF4397" evidence="1">
    <location>
        <begin position="259"/>
        <end position="391"/>
    </location>
</feature>
<dbReference type="InterPro" id="IPR025510">
    <property type="entry name" value="DUF4397"/>
</dbReference>
<dbReference type="Pfam" id="PF14344">
    <property type="entry name" value="DUF4397"/>
    <property type="match status" value="2"/>
</dbReference>
<protein>
    <recommendedName>
        <fullName evidence="1">DUF4397 domain-containing protein</fullName>
    </recommendedName>
</protein>